<dbReference type="SMART" id="SM00493">
    <property type="entry name" value="TOPRIM"/>
    <property type="match status" value="1"/>
</dbReference>
<evidence type="ECO:0000256" key="4">
    <source>
        <dbReference type="ARBA" id="ARBA00022695"/>
    </source>
</evidence>
<evidence type="ECO:0000256" key="10">
    <source>
        <dbReference type="ARBA" id="ARBA00023125"/>
    </source>
</evidence>
<evidence type="ECO:0000259" key="15">
    <source>
        <dbReference type="PROSITE" id="PS50880"/>
    </source>
</evidence>
<keyword evidence="10 12" id="KW-0238">DNA-binding</keyword>
<dbReference type="Pfam" id="PF08275">
    <property type="entry name" value="DNAG_N"/>
    <property type="match status" value="1"/>
</dbReference>
<dbReference type="GO" id="GO:0003899">
    <property type="term" value="F:DNA-directed RNA polymerase activity"/>
    <property type="evidence" value="ECO:0007669"/>
    <property type="project" value="UniProtKB-UniRule"/>
</dbReference>
<evidence type="ECO:0000256" key="14">
    <source>
        <dbReference type="PIRSR" id="PIRSR002811-1"/>
    </source>
</evidence>
<evidence type="ECO:0000256" key="2">
    <source>
        <dbReference type="ARBA" id="ARBA00022515"/>
    </source>
</evidence>
<evidence type="ECO:0000256" key="12">
    <source>
        <dbReference type="HAMAP-Rule" id="MF_00974"/>
    </source>
</evidence>
<comment type="domain">
    <text evidence="12">Contains an N-terminal zinc-binding domain, a central core domain that contains the primase activity, and a C-terminal DnaB-binding domain.</text>
</comment>
<accession>A0A2G6KDK3</accession>
<dbReference type="Gene3D" id="3.90.580.10">
    <property type="entry name" value="Zinc finger, CHC2-type domain"/>
    <property type="match status" value="1"/>
</dbReference>
<dbReference type="PANTHER" id="PTHR30313">
    <property type="entry name" value="DNA PRIMASE"/>
    <property type="match status" value="1"/>
</dbReference>
<dbReference type="GO" id="GO:0003677">
    <property type="term" value="F:DNA binding"/>
    <property type="evidence" value="ECO:0007669"/>
    <property type="project" value="UniProtKB-KW"/>
</dbReference>
<dbReference type="NCBIfam" id="TIGR01391">
    <property type="entry name" value="dnaG"/>
    <property type="match status" value="1"/>
</dbReference>
<comment type="caution">
    <text evidence="16">The sequence shown here is derived from an EMBL/GenBank/DDBJ whole genome shotgun (WGS) entry which is preliminary data.</text>
</comment>
<evidence type="ECO:0000256" key="8">
    <source>
        <dbReference type="ARBA" id="ARBA00022833"/>
    </source>
</evidence>
<dbReference type="Pfam" id="PF10410">
    <property type="entry name" value="DnaB_bind"/>
    <property type="match status" value="1"/>
</dbReference>
<keyword evidence="9" id="KW-0460">Magnesium</keyword>
<dbReference type="Pfam" id="PF01807">
    <property type="entry name" value="Zn_ribbon_DnaG"/>
    <property type="match status" value="1"/>
</dbReference>
<dbReference type="InterPro" id="IPR006171">
    <property type="entry name" value="TOPRIM_dom"/>
</dbReference>
<keyword evidence="3 12" id="KW-0808">Transferase</keyword>
<keyword evidence="7 12" id="KW-0863">Zinc-finger</keyword>
<evidence type="ECO:0000256" key="7">
    <source>
        <dbReference type="ARBA" id="ARBA00022771"/>
    </source>
</evidence>
<reference evidence="16 17" key="1">
    <citation type="submission" date="2017-10" db="EMBL/GenBank/DDBJ databases">
        <title>Novel microbial diversity and functional potential in the marine mammal oral microbiome.</title>
        <authorList>
            <person name="Dudek N.K."/>
            <person name="Sun C.L."/>
            <person name="Burstein D."/>
            <person name="Kantor R.S."/>
            <person name="Aliaga Goltsman D.S."/>
            <person name="Bik E.M."/>
            <person name="Thomas B.C."/>
            <person name="Banfield J.F."/>
            <person name="Relman D.A."/>
        </authorList>
    </citation>
    <scope>NUCLEOTIDE SEQUENCE [LARGE SCALE GENOMIC DNA]</scope>
    <source>
        <strain evidence="16">DOLJORAL78_47_16</strain>
    </source>
</reference>
<keyword evidence="8 12" id="KW-0862">Zinc</keyword>
<comment type="catalytic activity">
    <reaction evidence="12">
        <text>ssDNA + n NTP = ssDNA/pppN(pN)n-1 hybrid + (n-1) diphosphate.</text>
        <dbReference type="EC" id="2.7.7.101"/>
    </reaction>
</comment>
<dbReference type="GO" id="GO:0000428">
    <property type="term" value="C:DNA-directed RNA polymerase complex"/>
    <property type="evidence" value="ECO:0007669"/>
    <property type="project" value="UniProtKB-KW"/>
</dbReference>
<dbReference type="PROSITE" id="PS50880">
    <property type="entry name" value="TOPRIM"/>
    <property type="match status" value="1"/>
</dbReference>
<dbReference type="EC" id="2.7.7.101" evidence="12"/>
<dbReference type="InterPro" id="IPR030846">
    <property type="entry name" value="DnaG_bac"/>
</dbReference>
<keyword evidence="6 12" id="KW-0479">Metal-binding</keyword>
<dbReference type="InterPro" id="IPR002694">
    <property type="entry name" value="Znf_CHC2"/>
</dbReference>
<dbReference type="Proteomes" id="UP000230821">
    <property type="component" value="Unassembled WGS sequence"/>
</dbReference>
<dbReference type="InterPro" id="IPR036977">
    <property type="entry name" value="DNA_primase_Znf_CHC2"/>
</dbReference>
<dbReference type="InterPro" id="IPR016136">
    <property type="entry name" value="DNA_helicase_N/primase_C"/>
</dbReference>
<dbReference type="Gene3D" id="3.40.1360.10">
    <property type="match status" value="1"/>
</dbReference>
<dbReference type="InterPro" id="IPR050219">
    <property type="entry name" value="DnaG_primase"/>
</dbReference>
<comment type="cofactor">
    <cofactor evidence="12 13 14">
        <name>Zn(2+)</name>
        <dbReference type="ChEBI" id="CHEBI:29105"/>
    </cofactor>
    <text evidence="12 13 14">Binds 1 zinc ion per monomer.</text>
</comment>
<evidence type="ECO:0000256" key="3">
    <source>
        <dbReference type="ARBA" id="ARBA00022679"/>
    </source>
</evidence>
<name>A0A2G6KDK3_9BACT</name>
<feature type="zinc finger region" description="CHC2-type" evidence="12 14">
    <location>
        <begin position="40"/>
        <end position="64"/>
    </location>
</feature>
<dbReference type="EMBL" id="PDSK01000095">
    <property type="protein sequence ID" value="PIE33731.1"/>
    <property type="molecule type" value="Genomic_DNA"/>
</dbReference>
<dbReference type="SUPFAM" id="SSF56731">
    <property type="entry name" value="DNA primase core"/>
    <property type="match status" value="1"/>
</dbReference>
<dbReference type="HAMAP" id="MF_00974">
    <property type="entry name" value="DNA_primase_DnaG"/>
    <property type="match status" value="1"/>
</dbReference>
<dbReference type="PIRSF" id="PIRSF002811">
    <property type="entry name" value="DnaG"/>
    <property type="match status" value="1"/>
</dbReference>
<dbReference type="InterPro" id="IPR037068">
    <property type="entry name" value="DNA_primase_core_N_sf"/>
</dbReference>
<dbReference type="SUPFAM" id="SSF57783">
    <property type="entry name" value="Zinc beta-ribbon"/>
    <property type="match status" value="1"/>
</dbReference>
<dbReference type="CDD" id="cd03364">
    <property type="entry name" value="TOPRIM_DnaG_primases"/>
    <property type="match status" value="1"/>
</dbReference>
<keyword evidence="11 12" id="KW-0804">Transcription</keyword>
<keyword evidence="2 12" id="KW-0639">Primosome</keyword>
<evidence type="ECO:0000256" key="11">
    <source>
        <dbReference type="ARBA" id="ARBA00023163"/>
    </source>
</evidence>
<protein>
    <recommendedName>
        <fullName evidence="12 13">DNA primase</fullName>
        <ecNumber evidence="12">2.7.7.101</ecNumber>
    </recommendedName>
</protein>
<feature type="domain" description="Toprim" evidence="15">
    <location>
        <begin position="260"/>
        <end position="352"/>
    </location>
</feature>
<dbReference type="GO" id="GO:0006269">
    <property type="term" value="P:DNA replication, synthesis of primer"/>
    <property type="evidence" value="ECO:0007669"/>
    <property type="project" value="UniProtKB-UniRule"/>
</dbReference>
<dbReference type="FunFam" id="3.90.580.10:FF:000001">
    <property type="entry name" value="DNA primase"/>
    <property type="match status" value="1"/>
</dbReference>
<dbReference type="AlphaFoldDB" id="A0A2G6KDK3"/>
<evidence type="ECO:0000313" key="16">
    <source>
        <dbReference type="EMBL" id="PIE33731.1"/>
    </source>
</evidence>
<keyword evidence="5 12" id="KW-0235">DNA replication</keyword>
<evidence type="ECO:0000256" key="1">
    <source>
        <dbReference type="ARBA" id="ARBA00022478"/>
    </source>
</evidence>
<evidence type="ECO:0000256" key="6">
    <source>
        <dbReference type="ARBA" id="ARBA00022723"/>
    </source>
</evidence>
<evidence type="ECO:0000256" key="9">
    <source>
        <dbReference type="ARBA" id="ARBA00022842"/>
    </source>
</evidence>
<dbReference type="Gene3D" id="3.90.980.10">
    <property type="entry name" value="DNA primase, catalytic core, N-terminal domain"/>
    <property type="match status" value="1"/>
</dbReference>
<keyword evidence="1 12" id="KW-0240">DNA-directed RNA polymerase</keyword>
<comment type="function">
    <text evidence="12 13">RNA polymerase that catalyzes the synthesis of short RNA molecules used as primers for DNA polymerase during DNA replication.</text>
</comment>
<dbReference type="GO" id="GO:0005737">
    <property type="term" value="C:cytoplasm"/>
    <property type="evidence" value="ECO:0007669"/>
    <property type="project" value="TreeGrafter"/>
</dbReference>
<sequence length="591" mass="67245">MASRIPEEIIEEIRHQTNIVDVISEYVALEQTGQNYKGLCPFHREKTPSFVVSPAKQFFHCYGCGAGGNVFSFLIQHEKYSFPEAVQVLAARLGIRLPEKKHDAKAAQQFKRHEVLRHIHREASVYFSEVLATNPQAETVRQYLVQRGIHETMQREFSLGYALPEWDGLRKHLISRYSADLLLESGLLIQRKNGVGQYDRFRNRLIIPIHDERGQVIAFGGRALGDEMPKYLNSPESTLFHKGKVLFGLHQAKDAIRQTGFLAIAEGYFDVIVPYGAGIQNIAATMGTSLTESHLRQIQRYTKKVVLVFDSDSAGIKAAMRTLDLFLSSDLEARAAILPQGEDPDTFVRREGGESFRTALERSPLLLDFVRERILERYDISQLDQRIACANELLSIIVKIPNSIERDAQINKTADLVRITDAALKCQLEDISRSGKGRLVLPAVRKTAQAGAIPVIEQYLIKALLKDKRLITEIRGTLVPEDLSHPITRKVLEKLYMYGDKTEFEARVFDAFQDQSAQQALSGLFMQIDMVIDAEATLRDCVAQLRTKQFEHATRNLTRKVRDAQEKKDRSVLDEFLEQKNKDLWRKKQKL</sequence>
<dbReference type="GO" id="GO:0008270">
    <property type="term" value="F:zinc ion binding"/>
    <property type="evidence" value="ECO:0007669"/>
    <property type="project" value="UniProtKB-UniRule"/>
</dbReference>
<dbReference type="InterPro" id="IPR006295">
    <property type="entry name" value="DNA_primase_DnaG"/>
</dbReference>
<keyword evidence="4 12" id="KW-0548">Nucleotidyltransferase</keyword>
<dbReference type="InterPro" id="IPR013264">
    <property type="entry name" value="DNAG_N"/>
</dbReference>
<dbReference type="PANTHER" id="PTHR30313:SF2">
    <property type="entry name" value="DNA PRIMASE"/>
    <property type="match status" value="1"/>
</dbReference>
<evidence type="ECO:0000256" key="5">
    <source>
        <dbReference type="ARBA" id="ARBA00022705"/>
    </source>
</evidence>
<dbReference type="Pfam" id="PF13155">
    <property type="entry name" value="Toprim_2"/>
    <property type="match status" value="1"/>
</dbReference>
<dbReference type="GO" id="GO:1990077">
    <property type="term" value="C:primosome complex"/>
    <property type="evidence" value="ECO:0007669"/>
    <property type="project" value="UniProtKB-KW"/>
</dbReference>
<dbReference type="Gene3D" id="1.10.860.10">
    <property type="entry name" value="DNAb Helicase, Chain A"/>
    <property type="match status" value="1"/>
</dbReference>
<evidence type="ECO:0000256" key="13">
    <source>
        <dbReference type="PIRNR" id="PIRNR002811"/>
    </source>
</evidence>
<organism evidence="16 17">
    <name type="scientific">candidate division KSB3 bacterium</name>
    <dbReference type="NCBI Taxonomy" id="2044937"/>
    <lineage>
        <taxon>Bacteria</taxon>
        <taxon>candidate division KSB3</taxon>
    </lineage>
</organism>
<comment type="subunit">
    <text evidence="12">Monomer. Interacts with DnaB.</text>
</comment>
<dbReference type="InterPro" id="IPR034151">
    <property type="entry name" value="TOPRIM_DnaG_bac"/>
</dbReference>
<comment type="similarity">
    <text evidence="12 13">Belongs to the DnaG primase family.</text>
</comment>
<proteinExistence type="inferred from homology"/>
<dbReference type="InterPro" id="IPR019475">
    <property type="entry name" value="DNA_primase_DnaB-bd"/>
</dbReference>
<evidence type="ECO:0000313" key="17">
    <source>
        <dbReference type="Proteomes" id="UP000230821"/>
    </source>
</evidence>
<dbReference type="SMART" id="SM00400">
    <property type="entry name" value="ZnF_CHCC"/>
    <property type="match status" value="1"/>
</dbReference>
<gene>
    <name evidence="12" type="primary">dnaG</name>
    <name evidence="16" type="ORF">CSA56_10420</name>
</gene>